<feature type="transmembrane region" description="Helical" evidence="1">
    <location>
        <begin position="36"/>
        <end position="56"/>
    </location>
</feature>
<dbReference type="AlphaFoldDB" id="A0A6I2MS47"/>
<evidence type="ECO:0000313" key="2">
    <source>
        <dbReference type="EMBL" id="MRX65707.1"/>
    </source>
</evidence>
<feature type="transmembrane region" description="Helical" evidence="1">
    <location>
        <begin position="12"/>
        <end position="30"/>
    </location>
</feature>
<dbReference type="EMBL" id="WKJH01000026">
    <property type="protein sequence ID" value="MRX65707.1"/>
    <property type="molecule type" value="Genomic_DNA"/>
</dbReference>
<evidence type="ECO:0000256" key="1">
    <source>
        <dbReference type="SAM" id="Phobius"/>
    </source>
</evidence>
<keyword evidence="3" id="KW-1185">Reference proteome</keyword>
<dbReference type="Proteomes" id="UP000443153">
    <property type="component" value="Unassembled WGS sequence"/>
</dbReference>
<sequence length="77" mass="8712">MKPKTRAGVYNFLGFAILFLILRFALGYFFDGIGRFYLALASAIAASVLAPKFAVVKEGAREKLMMKWIFIKGFREI</sequence>
<gene>
    <name evidence="2" type="ORF">GJ691_16260</name>
</gene>
<organism evidence="2 3">
    <name type="scientific">Maribacter luteus</name>
    <dbReference type="NCBI Taxonomy" id="2594478"/>
    <lineage>
        <taxon>Bacteria</taxon>
        <taxon>Pseudomonadati</taxon>
        <taxon>Bacteroidota</taxon>
        <taxon>Flavobacteriia</taxon>
        <taxon>Flavobacteriales</taxon>
        <taxon>Flavobacteriaceae</taxon>
        <taxon>Maribacter</taxon>
    </lineage>
</organism>
<accession>A0A6I2MS47</accession>
<keyword evidence="1" id="KW-0812">Transmembrane</keyword>
<name>A0A6I2MS47_9FLAO</name>
<evidence type="ECO:0000313" key="3">
    <source>
        <dbReference type="Proteomes" id="UP000443153"/>
    </source>
</evidence>
<comment type="caution">
    <text evidence="2">The sequence shown here is derived from an EMBL/GenBank/DDBJ whole genome shotgun (WGS) entry which is preliminary data.</text>
</comment>
<reference evidence="2 3" key="1">
    <citation type="submission" date="2019-11" db="EMBL/GenBank/DDBJ databases">
        <title>Maribacter lutea sp. nov., a marine bacterium isolated from intertidal sand.</title>
        <authorList>
            <person name="Liu A."/>
        </authorList>
    </citation>
    <scope>NUCLEOTIDE SEQUENCE [LARGE SCALE GENOMIC DNA]</scope>
    <source>
        <strain evidence="2 3">RZ05</strain>
    </source>
</reference>
<protein>
    <submittedName>
        <fullName evidence="2">Uncharacterized protein</fullName>
    </submittedName>
</protein>
<keyword evidence="1" id="KW-0472">Membrane</keyword>
<keyword evidence="1" id="KW-1133">Transmembrane helix</keyword>
<proteinExistence type="predicted"/>
<dbReference type="RefSeq" id="WP_154368802.1">
    <property type="nucleotide sequence ID" value="NZ_WKJH01000026.1"/>
</dbReference>